<evidence type="ECO:0000313" key="2">
    <source>
        <dbReference type="Proteomes" id="UP000266673"/>
    </source>
</evidence>
<accession>A0A397VI60</accession>
<comment type="caution">
    <text evidence="1">The sequence shown here is derived from an EMBL/GenBank/DDBJ whole genome shotgun (WGS) entry which is preliminary data.</text>
</comment>
<keyword evidence="2" id="KW-1185">Reference proteome</keyword>
<name>A0A397VI60_9GLOM</name>
<dbReference type="AlphaFoldDB" id="A0A397VI60"/>
<proteinExistence type="predicted"/>
<organism evidence="1 2">
    <name type="scientific">Gigaspora rosea</name>
    <dbReference type="NCBI Taxonomy" id="44941"/>
    <lineage>
        <taxon>Eukaryota</taxon>
        <taxon>Fungi</taxon>
        <taxon>Fungi incertae sedis</taxon>
        <taxon>Mucoromycota</taxon>
        <taxon>Glomeromycotina</taxon>
        <taxon>Glomeromycetes</taxon>
        <taxon>Diversisporales</taxon>
        <taxon>Gigasporaceae</taxon>
        <taxon>Gigaspora</taxon>
    </lineage>
</organism>
<evidence type="ECO:0000313" key="1">
    <source>
        <dbReference type="EMBL" id="RIB22144.1"/>
    </source>
</evidence>
<dbReference type="EMBL" id="QKWP01000322">
    <property type="protein sequence ID" value="RIB22144.1"/>
    <property type="molecule type" value="Genomic_DNA"/>
</dbReference>
<dbReference type="OrthoDB" id="2439970at2759"/>
<protein>
    <submittedName>
        <fullName evidence="1">Uncharacterized protein</fullName>
    </submittedName>
</protein>
<dbReference type="Proteomes" id="UP000266673">
    <property type="component" value="Unassembled WGS sequence"/>
</dbReference>
<sequence>MVFYPNYASVYVVFGTVSGFPKNTEIGKVRFESYIQYNEIADEPVDTIINDKYQLYGNGELDFECIKNRETVSENDSREDQPEIIELSSDEDQIPDIIEISSDEQGQIPEIIDLSIDEVLFEKGQIAVSRDRTPEQLI</sequence>
<reference evidence="1 2" key="1">
    <citation type="submission" date="2018-06" db="EMBL/GenBank/DDBJ databases">
        <title>Comparative genomics reveals the genomic features of Rhizophagus irregularis, R. cerebriforme, R. diaphanum and Gigaspora rosea, and their symbiotic lifestyle signature.</title>
        <authorList>
            <person name="Morin E."/>
            <person name="San Clemente H."/>
            <person name="Chen E.C.H."/>
            <person name="De La Providencia I."/>
            <person name="Hainaut M."/>
            <person name="Kuo A."/>
            <person name="Kohler A."/>
            <person name="Murat C."/>
            <person name="Tang N."/>
            <person name="Roy S."/>
            <person name="Loubradou J."/>
            <person name="Henrissat B."/>
            <person name="Grigoriev I.V."/>
            <person name="Corradi N."/>
            <person name="Roux C."/>
            <person name="Martin F.M."/>
        </authorList>
    </citation>
    <scope>NUCLEOTIDE SEQUENCE [LARGE SCALE GENOMIC DNA]</scope>
    <source>
        <strain evidence="1 2">DAOM 194757</strain>
    </source>
</reference>
<gene>
    <name evidence="1" type="ORF">C2G38_2174645</name>
</gene>